<dbReference type="FunFam" id="3.10.50.40:FF:000001">
    <property type="entry name" value="Trigger factor"/>
    <property type="match status" value="1"/>
</dbReference>
<dbReference type="RefSeq" id="WP_008057613.1">
    <property type="nucleotide sequence ID" value="NZ_AFHG01000028.1"/>
</dbReference>
<dbReference type="InterPro" id="IPR005215">
    <property type="entry name" value="Trig_fac"/>
</dbReference>
<name>F5R744_METUF</name>
<dbReference type="EMBL" id="AFHG01000028">
    <property type="protein sequence ID" value="EGK73411.1"/>
    <property type="molecule type" value="Genomic_DNA"/>
</dbReference>
<dbReference type="HAMAP" id="MF_00303">
    <property type="entry name" value="Trigger_factor_Tig"/>
    <property type="match status" value="1"/>
</dbReference>
<keyword evidence="5 11" id="KW-0132">Cell division</keyword>
<evidence type="ECO:0000256" key="1">
    <source>
        <dbReference type="ARBA" id="ARBA00000971"/>
    </source>
</evidence>
<evidence type="ECO:0000313" key="15">
    <source>
        <dbReference type="EMBL" id="EGK73411.1"/>
    </source>
</evidence>
<dbReference type="Proteomes" id="UP000005019">
    <property type="component" value="Unassembled WGS sequence"/>
</dbReference>
<dbReference type="InterPro" id="IPR037041">
    <property type="entry name" value="Trigger_fac_C_sf"/>
</dbReference>
<dbReference type="Gene3D" id="3.30.70.1050">
    <property type="entry name" value="Trigger factor ribosome-binding domain"/>
    <property type="match status" value="1"/>
</dbReference>
<dbReference type="PROSITE" id="PS50059">
    <property type="entry name" value="FKBP_PPIASE"/>
    <property type="match status" value="1"/>
</dbReference>
<evidence type="ECO:0000256" key="13">
    <source>
        <dbReference type="RuleBase" id="RU003914"/>
    </source>
</evidence>
<comment type="similarity">
    <text evidence="2 11 13">Belongs to the FKBP-type PPIase family. Tig subfamily.</text>
</comment>
<evidence type="ECO:0000256" key="4">
    <source>
        <dbReference type="ARBA" id="ARBA00016902"/>
    </source>
</evidence>
<dbReference type="SUPFAM" id="SSF54534">
    <property type="entry name" value="FKBP-like"/>
    <property type="match status" value="1"/>
</dbReference>
<protein>
    <recommendedName>
        <fullName evidence="4 11">Trigger factor</fullName>
        <shortName evidence="11">TF</shortName>
        <ecNumber evidence="3 11">5.2.1.8</ecNumber>
    </recommendedName>
    <alternativeName>
        <fullName evidence="10 11">PPIase</fullName>
    </alternativeName>
</protein>
<dbReference type="Pfam" id="PF05697">
    <property type="entry name" value="Trigger_N"/>
    <property type="match status" value="1"/>
</dbReference>
<dbReference type="InterPro" id="IPR036611">
    <property type="entry name" value="Trigger_fac_ribosome-bd_sf"/>
</dbReference>
<dbReference type="GO" id="GO:0005737">
    <property type="term" value="C:cytoplasm"/>
    <property type="evidence" value="ECO:0007669"/>
    <property type="project" value="UniProtKB-SubCell"/>
</dbReference>
<dbReference type="PIRSF" id="PIRSF003095">
    <property type="entry name" value="Trigger_factor"/>
    <property type="match status" value="1"/>
</dbReference>
<dbReference type="InterPro" id="IPR046357">
    <property type="entry name" value="PPIase_dom_sf"/>
</dbReference>
<dbReference type="SUPFAM" id="SSF109998">
    <property type="entry name" value="Triger factor/SurA peptide-binding domain-like"/>
    <property type="match status" value="1"/>
</dbReference>
<sequence>MAQNTSPVNTLERKINMSVVAADVEKNVATRLARMARTVKMPGFRPGKVPMKIVEQQYSAQARSEAFTEAVQQAFGTAVREQNLRVAGFPKIEPMESTEPGKVFFSATFEVYPEIETADLSDKALDRATLSVGDAEVDKTLEVLRKQRVSYVAADKAAAKEDRVVMDFRGTREGEAFDGGTAEDFPVVLGVGAMLPDFEANVEGMKAGETKTFSLTFPEDYQAKDLAGTTVQFEVKLKAVESPVLPEVNADFAKSLGVPSGDVEQLKSDVKTNLEREVKKRLQARVKNEVMNLLIEAHAFDVPTALVEQESQRMAEEARANLASRGMNVKDIPVEAAWFADQAVRRVRLGLLVAEIVKKNELYAKPEQIRAVVEEQAQSYEDPADVIRWYYSDTQRLAQVEALVVEDNVVDWVLGVAKVTDKPVDFDDLMATN</sequence>
<evidence type="ECO:0000256" key="10">
    <source>
        <dbReference type="ARBA" id="ARBA00029986"/>
    </source>
</evidence>
<dbReference type="GO" id="GO:0003755">
    <property type="term" value="F:peptidyl-prolyl cis-trans isomerase activity"/>
    <property type="evidence" value="ECO:0007669"/>
    <property type="project" value="UniProtKB-UniRule"/>
</dbReference>
<evidence type="ECO:0000259" key="14">
    <source>
        <dbReference type="PROSITE" id="PS50059"/>
    </source>
</evidence>
<evidence type="ECO:0000256" key="8">
    <source>
        <dbReference type="ARBA" id="ARBA00023235"/>
    </source>
</evidence>
<accession>F5R744</accession>
<dbReference type="GO" id="GO:0044183">
    <property type="term" value="F:protein folding chaperone"/>
    <property type="evidence" value="ECO:0007669"/>
    <property type="project" value="TreeGrafter"/>
</dbReference>
<dbReference type="GO" id="GO:0015031">
    <property type="term" value="P:protein transport"/>
    <property type="evidence" value="ECO:0007669"/>
    <property type="project" value="UniProtKB-UniRule"/>
</dbReference>
<dbReference type="Gene3D" id="1.10.3120.10">
    <property type="entry name" value="Trigger factor, C-terminal domain"/>
    <property type="match status" value="1"/>
</dbReference>
<proteinExistence type="inferred from homology"/>
<dbReference type="GO" id="GO:0051083">
    <property type="term" value="P:'de novo' cotranslational protein folding"/>
    <property type="evidence" value="ECO:0007669"/>
    <property type="project" value="TreeGrafter"/>
</dbReference>
<dbReference type="AlphaFoldDB" id="F5R744"/>
<evidence type="ECO:0000256" key="5">
    <source>
        <dbReference type="ARBA" id="ARBA00022618"/>
    </source>
</evidence>
<dbReference type="Pfam" id="PF05698">
    <property type="entry name" value="Trigger_C"/>
    <property type="match status" value="1"/>
</dbReference>
<keyword evidence="6 11" id="KW-0697">Rotamase</keyword>
<dbReference type="InterPro" id="IPR008881">
    <property type="entry name" value="Trigger_fac_ribosome-bd_bac"/>
</dbReference>
<comment type="subcellular location">
    <subcellularLocation>
        <location evidence="11">Cytoplasm</location>
    </subcellularLocation>
    <text evidence="11">About half TF is bound to the ribosome near the polypeptide exit tunnel while the other half is free in the cytoplasm.</text>
</comment>
<dbReference type="Gene3D" id="3.10.50.40">
    <property type="match status" value="1"/>
</dbReference>
<comment type="domain">
    <text evidence="11">Consists of 3 domains; the N-terminus binds the ribosome, the middle domain has PPIase activity, while the C-terminus has intrinsic chaperone activity on its own.</text>
</comment>
<dbReference type="InterPro" id="IPR027304">
    <property type="entry name" value="Trigger_fact/SurA_dom_sf"/>
</dbReference>
<dbReference type="OrthoDB" id="9767721at2"/>
<keyword evidence="11" id="KW-0963">Cytoplasm</keyword>
<dbReference type="NCBIfam" id="TIGR00115">
    <property type="entry name" value="tig"/>
    <property type="match status" value="1"/>
</dbReference>
<dbReference type="eggNOG" id="COG0544">
    <property type="taxonomic scope" value="Bacteria"/>
</dbReference>
<organism evidence="15 16">
    <name type="scientific">Methyloversatilis universalis (strain ATCC BAA-1314 / DSM 25237 / JCM 13912 / CCUG 52030 / FAM5)</name>
    <dbReference type="NCBI Taxonomy" id="1000565"/>
    <lineage>
        <taxon>Bacteria</taxon>
        <taxon>Pseudomonadati</taxon>
        <taxon>Pseudomonadota</taxon>
        <taxon>Betaproteobacteria</taxon>
        <taxon>Nitrosomonadales</taxon>
        <taxon>Sterolibacteriaceae</taxon>
        <taxon>Methyloversatilis</taxon>
    </lineage>
</organism>
<gene>
    <name evidence="11" type="primary">tig</name>
    <name evidence="15" type="ORF">METUNv1_00035</name>
</gene>
<dbReference type="GO" id="GO:0043022">
    <property type="term" value="F:ribosome binding"/>
    <property type="evidence" value="ECO:0007669"/>
    <property type="project" value="TreeGrafter"/>
</dbReference>
<dbReference type="EC" id="5.2.1.8" evidence="3 11"/>
<keyword evidence="16" id="KW-1185">Reference proteome</keyword>
<evidence type="ECO:0000256" key="2">
    <source>
        <dbReference type="ARBA" id="ARBA00005464"/>
    </source>
</evidence>
<evidence type="ECO:0000256" key="9">
    <source>
        <dbReference type="ARBA" id="ARBA00023306"/>
    </source>
</evidence>
<evidence type="ECO:0000313" key="16">
    <source>
        <dbReference type="Proteomes" id="UP000005019"/>
    </source>
</evidence>
<dbReference type="GO" id="GO:0051301">
    <property type="term" value="P:cell division"/>
    <property type="evidence" value="ECO:0007669"/>
    <property type="project" value="UniProtKB-KW"/>
</dbReference>
<evidence type="ECO:0000256" key="7">
    <source>
        <dbReference type="ARBA" id="ARBA00023186"/>
    </source>
</evidence>
<dbReference type="Pfam" id="PF00254">
    <property type="entry name" value="FKBP_C"/>
    <property type="match status" value="1"/>
</dbReference>
<dbReference type="GO" id="GO:0043335">
    <property type="term" value="P:protein unfolding"/>
    <property type="evidence" value="ECO:0007669"/>
    <property type="project" value="TreeGrafter"/>
</dbReference>
<evidence type="ECO:0000256" key="6">
    <source>
        <dbReference type="ARBA" id="ARBA00023110"/>
    </source>
</evidence>
<dbReference type="InterPro" id="IPR008880">
    <property type="entry name" value="Trigger_fac_C"/>
</dbReference>
<comment type="function">
    <text evidence="11">Involved in protein export. Acts as a chaperone by maintaining the newly synthesized protein in an open conformation. Functions as a peptidyl-prolyl cis-trans isomerase.</text>
</comment>
<dbReference type="SUPFAM" id="SSF102735">
    <property type="entry name" value="Trigger factor ribosome-binding domain"/>
    <property type="match status" value="1"/>
</dbReference>
<keyword evidence="7 11" id="KW-0143">Chaperone</keyword>
<comment type="caution">
    <text evidence="15">The sequence shown here is derived from an EMBL/GenBank/DDBJ whole genome shotgun (WGS) entry which is preliminary data.</text>
</comment>
<evidence type="ECO:0000256" key="12">
    <source>
        <dbReference type="PROSITE-ProRule" id="PRU00277"/>
    </source>
</evidence>
<dbReference type="PANTHER" id="PTHR30560">
    <property type="entry name" value="TRIGGER FACTOR CHAPERONE AND PEPTIDYL-PROLYL CIS/TRANS ISOMERASE"/>
    <property type="match status" value="1"/>
</dbReference>
<dbReference type="InterPro" id="IPR001179">
    <property type="entry name" value="PPIase_FKBP_dom"/>
</dbReference>
<feature type="domain" description="PPIase FKBP-type" evidence="14">
    <location>
        <begin position="161"/>
        <end position="241"/>
    </location>
</feature>
<dbReference type="PANTHER" id="PTHR30560:SF3">
    <property type="entry name" value="TRIGGER FACTOR-LIKE PROTEIN TIG, CHLOROPLASTIC"/>
    <property type="match status" value="1"/>
</dbReference>
<evidence type="ECO:0000256" key="3">
    <source>
        <dbReference type="ARBA" id="ARBA00013194"/>
    </source>
</evidence>
<reference evidence="15 16" key="1">
    <citation type="journal article" date="2011" name="J. Bacteriol.">
        <title>Genome sequence of Methyloversatilis universalis FAM5T, a methylotrophic representative of the order Rhodocyclales.</title>
        <authorList>
            <person name="Kittichotirat W."/>
            <person name="Good N.M."/>
            <person name="Hall R."/>
            <person name="Bringel F."/>
            <person name="Lajus A."/>
            <person name="Medigue C."/>
            <person name="Smalley N.E."/>
            <person name="Beck D."/>
            <person name="Bumgarner R."/>
            <person name="Vuilleumier S."/>
            <person name="Kalyuzhnaya M.G."/>
        </authorList>
    </citation>
    <scope>NUCLEOTIDE SEQUENCE [LARGE SCALE GENOMIC DNA]</scope>
    <source>
        <strain evidence="16">ATCC BAA-1314 / JCM 13912 / FAM5</strain>
    </source>
</reference>
<keyword evidence="8 11" id="KW-0413">Isomerase</keyword>
<evidence type="ECO:0000256" key="11">
    <source>
        <dbReference type="HAMAP-Rule" id="MF_00303"/>
    </source>
</evidence>
<keyword evidence="9 11" id="KW-0131">Cell cycle</keyword>
<comment type="catalytic activity">
    <reaction evidence="1 11 12">
        <text>[protein]-peptidylproline (omega=180) = [protein]-peptidylproline (omega=0)</text>
        <dbReference type="Rhea" id="RHEA:16237"/>
        <dbReference type="Rhea" id="RHEA-COMP:10747"/>
        <dbReference type="Rhea" id="RHEA-COMP:10748"/>
        <dbReference type="ChEBI" id="CHEBI:83833"/>
        <dbReference type="ChEBI" id="CHEBI:83834"/>
        <dbReference type="EC" id="5.2.1.8"/>
    </reaction>
</comment>
<dbReference type="STRING" id="1000565.METUNv1_00035"/>